<feature type="region of interest" description="Disordered" evidence="1">
    <location>
        <begin position="1"/>
        <end position="103"/>
    </location>
</feature>
<gene>
    <name evidence="2" type="ORF">GCM10022215_00650</name>
</gene>
<dbReference type="EMBL" id="BAAAZH010000001">
    <property type="protein sequence ID" value="GAA4107631.1"/>
    <property type="molecule type" value="Genomic_DNA"/>
</dbReference>
<keyword evidence="3" id="KW-1185">Reference proteome</keyword>
<feature type="compositionally biased region" description="Basic and acidic residues" evidence="1">
    <location>
        <begin position="1"/>
        <end position="14"/>
    </location>
</feature>
<comment type="caution">
    <text evidence="2">The sequence shown here is derived from an EMBL/GenBank/DDBJ whole genome shotgun (WGS) entry which is preliminary data.</text>
</comment>
<organism evidence="2 3">
    <name type="scientific">Nocardioides fonticola</name>
    <dbReference type="NCBI Taxonomy" id="450363"/>
    <lineage>
        <taxon>Bacteria</taxon>
        <taxon>Bacillati</taxon>
        <taxon>Actinomycetota</taxon>
        <taxon>Actinomycetes</taxon>
        <taxon>Propionibacteriales</taxon>
        <taxon>Nocardioidaceae</taxon>
        <taxon>Nocardioides</taxon>
    </lineage>
</organism>
<accession>A0ABP7X8T5</accession>
<reference evidence="3" key="1">
    <citation type="journal article" date="2019" name="Int. J. Syst. Evol. Microbiol.">
        <title>The Global Catalogue of Microorganisms (GCM) 10K type strain sequencing project: providing services to taxonomists for standard genome sequencing and annotation.</title>
        <authorList>
            <consortium name="The Broad Institute Genomics Platform"/>
            <consortium name="The Broad Institute Genome Sequencing Center for Infectious Disease"/>
            <person name="Wu L."/>
            <person name="Ma J."/>
        </authorList>
    </citation>
    <scope>NUCLEOTIDE SEQUENCE [LARGE SCALE GENOMIC DNA]</scope>
    <source>
        <strain evidence="3">JCM 16703</strain>
    </source>
</reference>
<proteinExistence type="predicted"/>
<evidence type="ECO:0000313" key="2">
    <source>
        <dbReference type="EMBL" id="GAA4107631.1"/>
    </source>
</evidence>
<protein>
    <submittedName>
        <fullName evidence="2">Uncharacterized protein</fullName>
    </submittedName>
</protein>
<feature type="compositionally biased region" description="Basic and acidic residues" evidence="1">
    <location>
        <begin position="62"/>
        <end position="83"/>
    </location>
</feature>
<evidence type="ECO:0000313" key="3">
    <source>
        <dbReference type="Proteomes" id="UP001501495"/>
    </source>
</evidence>
<sequence>MVERRAHASRETPAPDRSPLPAGGRLAGSRGSAPGRLAPRPPDADSQAGGGAGAEAGPVVEVRAHASRETPAPDRSPVPDDSRLAGSGQHDGPEPRVGFRLSW</sequence>
<dbReference type="Proteomes" id="UP001501495">
    <property type="component" value="Unassembled WGS sequence"/>
</dbReference>
<evidence type="ECO:0000256" key="1">
    <source>
        <dbReference type="SAM" id="MobiDB-lite"/>
    </source>
</evidence>
<feature type="compositionally biased region" description="Low complexity" evidence="1">
    <location>
        <begin position="20"/>
        <end position="36"/>
    </location>
</feature>
<name>A0ABP7X8T5_9ACTN</name>